<evidence type="ECO:0008006" key="2">
    <source>
        <dbReference type="Google" id="ProtNLM"/>
    </source>
</evidence>
<dbReference type="NCBIfam" id="TIGR03446">
    <property type="entry name" value="mycothiol_Mca"/>
    <property type="match status" value="1"/>
</dbReference>
<dbReference type="PANTHER" id="PTHR12993">
    <property type="entry name" value="N-ACETYLGLUCOSAMINYL-PHOSPHATIDYLINOSITOL DE-N-ACETYLASE-RELATED"/>
    <property type="match status" value="1"/>
</dbReference>
<dbReference type="GO" id="GO:0016811">
    <property type="term" value="F:hydrolase activity, acting on carbon-nitrogen (but not peptide) bonds, in linear amides"/>
    <property type="evidence" value="ECO:0007669"/>
    <property type="project" value="TreeGrafter"/>
</dbReference>
<name>A0A381QP27_9ZZZZ</name>
<dbReference type="InterPro" id="IPR024078">
    <property type="entry name" value="LmbE-like_dom_sf"/>
</dbReference>
<sequence>MARPGGPPSTIVNVLRVPGVVSASYAVPLRGPIPSRTVPSVPPDAPLRLLTVHAHPDDEASKGAATVACLHAQGVYCVLVCCTGGEAGDILNPEMDRPEVRADLASVREAELARAAAIIGYDEVAMLGYRDSGMKESEHNAHPDAFAAADPVEAVGRLVAIIRRVRPQVVVTYPDARGEYDHPDHVQVHDVTVPAFHAAGDPDRYPEAGAPWQPSKLYYTMWSRARIAGLHAKFQELGLESPYDEGWFKRPSRDHLITTRVPTAEHWEVGVEALRAHATQIDPGSRFWFGLPDEVARTIHPFDDYRLEVSHVGGPAEGEVEEDLFAGLREASTVAE</sequence>
<organism evidence="1">
    <name type="scientific">marine metagenome</name>
    <dbReference type="NCBI Taxonomy" id="408172"/>
    <lineage>
        <taxon>unclassified sequences</taxon>
        <taxon>metagenomes</taxon>
        <taxon>ecological metagenomes</taxon>
    </lineage>
</organism>
<dbReference type="PANTHER" id="PTHR12993:SF11">
    <property type="entry name" value="N-ACETYLGLUCOSAMINYL-PHOSPHATIDYLINOSITOL DE-N-ACETYLASE"/>
    <property type="match status" value="1"/>
</dbReference>
<proteinExistence type="predicted"/>
<dbReference type="SUPFAM" id="SSF102588">
    <property type="entry name" value="LmbE-like"/>
    <property type="match status" value="1"/>
</dbReference>
<dbReference type="GO" id="GO:0010126">
    <property type="term" value="P:mycothiol metabolic process"/>
    <property type="evidence" value="ECO:0007669"/>
    <property type="project" value="InterPro"/>
</dbReference>
<dbReference type="Gene3D" id="3.40.50.10320">
    <property type="entry name" value="LmbE-like"/>
    <property type="match status" value="1"/>
</dbReference>
<dbReference type="InterPro" id="IPR017811">
    <property type="entry name" value="Mca"/>
</dbReference>
<dbReference type="Pfam" id="PF02585">
    <property type="entry name" value="PIG-L"/>
    <property type="match status" value="1"/>
</dbReference>
<reference evidence="1" key="1">
    <citation type="submission" date="2018-05" db="EMBL/GenBank/DDBJ databases">
        <authorList>
            <person name="Lanie J.A."/>
            <person name="Ng W.-L."/>
            <person name="Kazmierczak K.M."/>
            <person name="Andrzejewski T.M."/>
            <person name="Davidsen T.M."/>
            <person name="Wayne K.J."/>
            <person name="Tettelin H."/>
            <person name="Glass J.I."/>
            <person name="Rusch D."/>
            <person name="Podicherti R."/>
            <person name="Tsui H.-C.T."/>
            <person name="Winkler M.E."/>
        </authorList>
    </citation>
    <scope>NUCLEOTIDE SEQUENCE</scope>
</reference>
<dbReference type="EMBL" id="UINC01001381">
    <property type="protein sequence ID" value="SUZ79283.1"/>
    <property type="molecule type" value="Genomic_DNA"/>
</dbReference>
<accession>A0A381QP27</accession>
<evidence type="ECO:0000313" key="1">
    <source>
        <dbReference type="EMBL" id="SUZ79283.1"/>
    </source>
</evidence>
<gene>
    <name evidence="1" type="ORF">METZ01_LOCUS32137</name>
</gene>
<dbReference type="InterPro" id="IPR003737">
    <property type="entry name" value="GlcNAc_PI_deacetylase-related"/>
</dbReference>
<dbReference type="AlphaFoldDB" id="A0A381QP27"/>
<protein>
    <recommendedName>
        <fullName evidence="2">Mycothiol conjugate amidase Mca</fullName>
    </recommendedName>
</protein>